<dbReference type="InterPro" id="IPR011009">
    <property type="entry name" value="Kinase-like_dom_sf"/>
</dbReference>
<name>A0A7S4EBN7_9STRA</name>
<accession>A0A7S4EBN7</accession>
<dbReference type="InterPro" id="IPR050249">
    <property type="entry name" value="Pseudomonas-type_ThrB"/>
</dbReference>
<protein>
    <recommendedName>
        <fullName evidence="9">Hydroxylysine kinase</fullName>
        <ecNumber evidence="8">2.7.1.81</ecNumber>
    </recommendedName>
</protein>
<dbReference type="PANTHER" id="PTHR21064">
    <property type="entry name" value="AMINOGLYCOSIDE PHOSPHOTRANSFERASE DOMAIN-CONTAINING PROTEIN-RELATED"/>
    <property type="match status" value="1"/>
</dbReference>
<evidence type="ECO:0000256" key="5">
    <source>
        <dbReference type="ARBA" id="ARBA00022777"/>
    </source>
</evidence>
<dbReference type="OrthoDB" id="9973935at2759"/>
<dbReference type="PANTHER" id="PTHR21064:SF1">
    <property type="entry name" value="HYDROXYLYSINE KINASE"/>
    <property type="match status" value="1"/>
</dbReference>
<evidence type="ECO:0000313" key="12">
    <source>
        <dbReference type="EMBL" id="CAH0367829.1"/>
    </source>
</evidence>
<dbReference type="EC" id="2.7.1.81" evidence="8"/>
<reference evidence="12" key="2">
    <citation type="submission" date="2021-11" db="EMBL/GenBank/DDBJ databases">
        <authorList>
            <consortium name="Genoscope - CEA"/>
            <person name="William W."/>
        </authorList>
    </citation>
    <scope>NUCLEOTIDE SEQUENCE</scope>
</reference>
<dbReference type="Proteomes" id="UP000789595">
    <property type="component" value="Unassembled WGS sequence"/>
</dbReference>
<keyword evidence="3" id="KW-0963">Cytoplasm</keyword>
<keyword evidence="13" id="KW-1185">Reference proteome</keyword>
<gene>
    <name evidence="11" type="ORF">PCAL00307_LOCUS17451</name>
    <name evidence="12" type="ORF">PECAL_2P08680</name>
</gene>
<evidence type="ECO:0000256" key="3">
    <source>
        <dbReference type="ARBA" id="ARBA00022490"/>
    </source>
</evidence>
<comment type="function">
    <text evidence="7">Catalyzes the GTP-dependent phosphorylation of 5-hydroxy-L-lysine.</text>
</comment>
<dbReference type="EMBL" id="HBIW01020291">
    <property type="protein sequence ID" value="CAE0702015.1"/>
    <property type="molecule type" value="Transcribed_RNA"/>
</dbReference>
<comment type="subcellular location">
    <subcellularLocation>
        <location evidence="1">Cytoplasm</location>
    </subcellularLocation>
</comment>
<comment type="similarity">
    <text evidence="2">Belongs to the aminoglycoside phosphotransferase family.</text>
</comment>
<evidence type="ECO:0000256" key="6">
    <source>
        <dbReference type="ARBA" id="ARBA00036820"/>
    </source>
</evidence>
<evidence type="ECO:0000256" key="1">
    <source>
        <dbReference type="ARBA" id="ARBA00004496"/>
    </source>
</evidence>
<dbReference type="GO" id="GO:0047992">
    <property type="term" value="F:hydroxylysine kinase activity"/>
    <property type="evidence" value="ECO:0007669"/>
    <property type="project" value="UniProtKB-EC"/>
</dbReference>
<feature type="domain" description="Aminoglycoside phosphotransferase" evidence="10">
    <location>
        <begin position="58"/>
        <end position="274"/>
    </location>
</feature>
<keyword evidence="4" id="KW-0808">Transferase</keyword>
<dbReference type="EMBL" id="CAKKNE010000002">
    <property type="protein sequence ID" value="CAH0367829.1"/>
    <property type="molecule type" value="Genomic_DNA"/>
</dbReference>
<keyword evidence="5" id="KW-0418">Kinase</keyword>
<dbReference type="Pfam" id="PF01636">
    <property type="entry name" value="APH"/>
    <property type="match status" value="1"/>
</dbReference>
<sequence>MATFTEEVRPLLTPAEATQLMKDHYAKVGAVRRCLPLPSYDDQNWKVIVQCSQEAIDKTYVLKIAASGAACRGHAGDDATRAALDCEHTMMRAVRTTGVRAPDVRASDHGEAVVQFTWKSLTCFARVITWVEGIPLSECRGQANGALDRALGQVMGATDVALEHFEPRSDGADSSERMLAWDLANVSTVSRPYLNELFDDEVKERVTKALDAFDAFLASPPYALLPRQLIHGDANDENILVDEAGVRPGLVDFGDFVRSCRVFDLAILLAYALFDGKGSSMTSLLADSVLDPAETMLILQRACAITAAYHSVCPLQRCEIDALYVLIRARNCQTILNAAHHFRLDPDPYKLVSAEPAKRLLRQLGQWDAATFSDALRAACQVK</sequence>
<evidence type="ECO:0000313" key="13">
    <source>
        <dbReference type="Proteomes" id="UP000789595"/>
    </source>
</evidence>
<evidence type="ECO:0000313" key="11">
    <source>
        <dbReference type="EMBL" id="CAE0702015.1"/>
    </source>
</evidence>
<dbReference type="InterPro" id="IPR002575">
    <property type="entry name" value="Aminoglycoside_PTrfase"/>
</dbReference>
<comment type="catalytic activity">
    <reaction evidence="6">
        <text>(5R)-5-hydroxy-L-lysine + GTP = (5R)-5-phosphooxy-L-lysine + GDP + H(+)</text>
        <dbReference type="Rhea" id="RHEA:19049"/>
        <dbReference type="ChEBI" id="CHEBI:15378"/>
        <dbReference type="ChEBI" id="CHEBI:37565"/>
        <dbReference type="ChEBI" id="CHEBI:57882"/>
        <dbReference type="ChEBI" id="CHEBI:58189"/>
        <dbReference type="ChEBI" id="CHEBI:58357"/>
        <dbReference type="EC" id="2.7.1.81"/>
    </reaction>
</comment>
<dbReference type="GO" id="GO:0005737">
    <property type="term" value="C:cytoplasm"/>
    <property type="evidence" value="ECO:0007669"/>
    <property type="project" value="UniProtKB-SubCell"/>
</dbReference>
<evidence type="ECO:0000256" key="9">
    <source>
        <dbReference type="ARBA" id="ARBA00040505"/>
    </source>
</evidence>
<reference evidence="11" key="1">
    <citation type="submission" date="2021-01" db="EMBL/GenBank/DDBJ databases">
        <authorList>
            <person name="Corre E."/>
            <person name="Pelletier E."/>
            <person name="Niang G."/>
            <person name="Scheremetjew M."/>
            <person name="Finn R."/>
            <person name="Kale V."/>
            <person name="Holt S."/>
            <person name="Cochrane G."/>
            <person name="Meng A."/>
            <person name="Brown T."/>
            <person name="Cohen L."/>
        </authorList>
    </citation>
    <scope>NUCLEOTIDE SEQUENCE</scope>
    <source>
        <strain evidence="11">CCMP1756</strain>
    </source>
</reference>
<evidence type="ECO:0000256" key="8">
    <source>
        <dbReference type="ARBA" id="ARBA00038873"/>
    </source>
</evidence>
<dbReference type="SUPFAM" id="SSF56112">
    <property type="entry name" value="Protein kinase-like (PK-like)"/>
    <property type="match status" value="1"/>
</dbReference>
<evidence type="ECO:0000256" key="2">
    <source>
        <dbReference type="ARBA" id="ARBA00006219"/>
    </source>
</evidence>
<evidence type="ECO:0000259" key="10">
    <source>
        <dbReference type="Pfam" id="PF01636"/>
    </source>
</evidence>
<dbReference type="AlphaFoldDB" id="A0A7S4EBN7"/>
<dbReference type="Gene3D" id="3.90.1200.10">
    <property type="match status" value="1"/>
</dbReference>
<evidence type="ECO:0000256" key="4">
    <source>
        <dbReference type="ARBA" id="ARBA00022679"/>
    </source>
</evidence>
<organism evidence="11">
    <name type="scientific">Pelagomonas calceolata</name>
    <dbReference type="NCBI Taxonomy" id="35677"/>
    <lineage>
        <taxon>Eukaryota</taxon>
        <taxon>Sar</taxon>
        <taxon>Stramenopiles</taxon>
        <taxon>Ochrophyta</taxon>
        <taxon>Pelagophyceae</taxon>
        <taxon>Pelagomonadales</taxon>
        <taxon>Pelagomonadaceae</taxon>
        <taxon>Pelagomonas</taxon>
    </lineage>
</organism>
<proteinExistence type="inferred from homology"/>
<evidence type="ECO:0000256" key="7">
    <source>
        <dbReference type="ARBA" id="ARBA00037368"/>
    </source>
</evidence>